<dbReference type="InterPro" id="IPR019480">
    <property type="entry name" value="Dihydroorotate_DH_Fe-S-bd"/>
</dbReference>
<proteinExistence type="predicted"/>
<dbReference type="PANTHER" id="PTHR43513:SF1">
    <property type="entry name" value="ANAEROBIC SULFITE REDUCTASE SUBUNIT B"/>
    <property type="match status" value="1"/>
</dbReference>
<evidence type="ECO:0000313" key="12">
    <source>
        <dbReference type="EMBL" id="RZN63888.1"/>
    </source>
</evidence>
<dbReference type="PIRSF" id="PIRSF006816">
    <property type="entry name" value="Cyc3_hyd_g"/>
    <property type="match status" value="1"/>
</dbReference>
<dbReference type="Gene3D" id="2.40.30.10">
    <property type="entry name" value="Translation factors"/>
    <property type="match status" value="1"/>
</dbReference>
<evidence type="ECO:0000256" key="8">
    <source>
        <dbReference type="ARBA" id="ARBA00023014"/>
    </source>
</evidence>
<dbReference type="InterPro" id="IPR039261">
    <property type="entry name" value="FNR_nucleotide-bd"/>
</dbReference>
<protein>
    <submittedName>
        <fullName evidence="12">Hydrogenase</fullName>
    </submittedName>
</protein>
<accession>A0A520KQT2</accession>
<dbReference type="Pfam" id="PF00970">
    <property type="entry name" value="FAD_binding_6"/>
    <property type="match status" value="1"/>
</dbReference>
<gene>
    <name evidence="12" type="ORF">EF806_06570</name>
</gene>
<dbReference type="GO" id="GO:0016491">
    <property type="term" value="F:oxidoreductase activity"/>
    <property type="evidence" value="ECO:0007669"/>
    <property type="project" value="InterPro"/>
</dbReference>
<dbReference type="SUPFAM" id="SSF52343">
    <property type="entry name" value="Ferredoxin reductase-like, C-terminal NADP-linked domain"/>
    <property type="match status" value="1"/>
</dbReference>
<dbReference type="PROSITE" id="PS51384">
    <property type="entry name" value="FAD_FR"/>
    <property type="match status" value="1"/>
</dbReference>
<comment type="cofactor">
    <cofactor evidence="10">
        <name>[2Fe-2S] cluster</name>
        <dbReference type="ChEBI" id="CHEBI:190135"/>
    </cofactor>
    <text evidence="10">Binds 1 [2Fe-2S] cluster per subunit.</text>
</comment>
<evidence type="ECO:0000256" key="1">
    <source>
        <dbReference type="ARBA" id="ARBA00022448"/>
    </source>
</evidence>
<keyword evidence="3 10" id="KW-0001">2Fe-2S</keyword>
<keyword evidence="4 10" id="KW-0479">Metal-binding</keyword>
<comment type="caution">
    <text evidence="12">The sequence shown here is derived from an EMBL/GenBank/DDBJ whole genome shotgun (WGS) entry which is preliminary data.</text>
</comment>
<keyword evidence="7 10" id="KW-0408">Iron</keyword>
<dbReference type="InterPro" id="IPR037117">
    <property type="entry name" value="Dihydroorotate_DH_ele_sf"/>
</dbReference>
<dbReference type="GO" id="GO:0006221">
    <property type="term" value="P:pyrimidine nucleotide biosynthetic process"/>
    <property type="evidence" value="ECO:0007669"/>
    <property type="project" value="InterPro"/>
</dbReference>
<keyword evidence="5" id="KW-0274">FAD</keyword>
<dbReference type="PRINTS" id="PR00410">
    <property type="entry name" value="PHEHYDRXLASE"/>
</dbReference>
<dbReference type="InterPro" id="IPR017927">
    <property type="entry name" value="FAD-bd_FR_type"/>
</dbReference>
<dbReference type="Proteomes" id="UP000317158">
    <property type="component" value="Unassembled WGS sequence"/>
</dbReference>
<keyword evidence="2" id="KW-0285">Flavoprotein</keyword>
<dbReference type="InterPro" id="IPR001709">
    <property type="entry name" value="Flavoprot_Pyr_Nucl_cyt_Rdtase"/>
</dbReference>
<dbReference type="Gene3D" id="3.40.50.80">
    <property type="entry name" value="Nucleotide-binding domain of ferredoxin-NADP reductase (FNR) module"/>
    <property type="match status" value="1"/>
</dbReference>
<dbReference type="GO" id="GO:0046872">
    <property type="term" value="F:metal ion binding"/>
    <property type="evidence" value="ECO:0007669"/>
    <property type="project" value="UniProtKB-KW"/>
</dbReference>
<dbReference type="AlphaFoldDB" id="A0A520KQT2"/>
<feature type="binding site" evidence="10">
    <location>
        <position position="239"/>
    </location>
    <ligand>
        <name>[2Fe-2S] cluster</name>
        <dbReference type="ChEBI" id="CHEBI:190135"/>
    </ligand>
</feature>
<feature type="domain" description="FAD-binding FR-type" evidence="11">
    <location>
        <begin position="6"/>
        <end position="103"/>
    </location>
</feature>
<evidence type="ECO:0000256" key="4">
    <source>
        <dbReference type="ARBA" id="ARBA00022723"/>
    </source>
</evidence>
<reference evidence="12 13" key="1">
    <citation type="journal article" date="2019" name="Nat. Microbiol.">
        <title>Wide diversity of methane and short-chain alkane metabolisms in uncultured archaea.</title>
        <authorList>
            <person name="Borrel G."/>
            <person name="Adam P.S."/>
            <person name="McKay L.J."/>
            <person name="Chen L.X."/>
            <person name="Sierra-Garcia I.N."/>
            <person name="Sieber C.M."/>
            <person name="Letourneur Q."/>
            <person name="Ghozlane A."/>
            <person name="Andersen G.L."/>
            <person name="Li W.J."/>
            <person name="Hallam S.J."/>
            <person name="Muyzer G."/>
            <person name="de Oliveira V.M."/>
            <person name="Inskeep W.P."/>
            <person name="Banfield J.F."/>
            <person name="Gribaldo S."/>
        </authorList>
    </citation>
    <scope>NUCLEOTIDE SEQUENCE [LARGE SCALE GENOMIC DNA]</scope>
    <source>
        <strain evidence="12">NM1a</strain>
    </source>
</reference>
<dbReference type="InterPro" id="IPR017938">
    <property type="entry name" value="Riboflavin_synthase-like_b-brl"/>
</dbReference>
<evidence type="ECO:0000259" key="11">
    <source>
        <dbReference type="PROSITE" id="PS51384"/>
    </source>
</evidence>
<dbReference type="InterPro" id="IPR008333">
    <property type="entry name" value="Cbr1-like_FAD-bd_dom"/>
</dbReference>
<dbReference type="EMBL" id="RXIF01000012">
    <property type="protein sequence ID" value="RZN63888.1"/>
    <property type="molecule type" value="Genomic_DNA"/>
</dbReference>
<keyword evidence="6" id="KW-0249">Electron transport</keyword>
<evidence type="ECO:0000313" key="13">
    <source>
        <dbReference type="Proteomes" id="UP000317158"/>
    </source>
</evidence>
<dbReference type="Gene3D" id="2.10.240.10">
    <property type="entry name" value="Dihydroorotate dehydrogenase, electron transfer subunit"/>
    <property type="match status" value="1"/>
</dbReference>
<keyword evidence="8 10" id="KW-0411">Iron-sulfur</keyword>
<feature type="binding site" evidence="10">
    <location>
        <position position="244"/>
    </location>
    <ligand>
        <name>[2Fe-2S] cluster</name>
        <dbReference type="ChEBI" id="CHEBI:190135"/>
    </ligand>
</feature>
<feature type="binding site" evidence="10">
    <location>
        <position position="255"/>
    </location>
    <ligand>
        <name>[2Fe-2S] cluster</name>
        <dbReference type="ChEBI" id="CHEBI:190135"/>
    </ligand>
</feature>
<organism evidence="12 13">
    <name type="scientific">Methanoliparum thermophilum</name>
    <dbReference type="NCBI Taxonomy" id="2491083"/>
    <lineage>
        <taxon>Archaea</taxon>
        <taxon>Methanobacteriati</taxon>
        <taxon>Methanobacteriota</taxon>
        <taxon>Candidatus Methanoliparia</taxon>
        <taxon>Candidatus Methanoliparales</taxon>
        <taxon>Candidatus Methanoliparaceae</taxon>
        <taxon>Candidatus Methanoliparum</taxon>
    </lineage>
</organism>
<name>A0A520KQT2_METT2</name>
<dbReference type="InterPro" id="IPR012165">
    <property type="entry name" value="Cyt_c3_hydrogenase_gsu"/>
</dbReference>
<dbReference type="CDD" id="cd06221">
    <property type="entry name" value="sulfite_reductase_like"/>
    <property type="match status" value="1"/>
</dbReference>
<evidence type="ECO:0000256" key="6">
    <source>
        <dbReference type="ARBA" id="ARBA00022982"/>
    </source>
</evidence>
<evidence type="ECO:0000256" key="3">
    <source>
        <dbReference type="ARBA" id="ARBA00022714"/>
    </source>
</evidence>
<dbReference type="InterPro" id="IPR050353">
    <property type="entry name" value="PyrK_electron_transfer"/>
</dbReference>
<dbReference type="GO" id="GO:0050660">
    <property type="term" value="F:flavin adenine dinucleotide binding"/>
    <property type="evidence" value="ECO:0007669"/>
    <property type="project" value="InterPro"/>
</dbReference>
<dbReference type="Pfam" id="PF10418">
    <property type="entry name" value="DHODB_Fe-S_bind"/>
    <property type="match status" value="1"/>
</dbReference>
<dbReference type="Pfam" id="PF00175">
    <property type="entry name" value="NAD_binding_1"/>
    <property type="match status" value="1"/>
</dbReference>
<feature type="binding site" evidence="10">
    <location>
        <position position="247"/>
    </location>
    <ligand>
        <name>[2Fe-2S] cluster</name>
        <dbReference type="ChEBI" id="CHEBI:190135"/>
    </ligand>
</feature>
<evidence type="ECO:0000256" key="9">
    <source>
        <dbReference type="ARBA" id="ARBA00034078"/>
    </source>
</evidence>
<evidence type="ECO:0000256" key="7">
    <source>
        <dbReference type="ARBA" id="ARBA00023004"/>
    </source>
</evidence>
<keyword evidence="1" id="KW-0813">Transport</keyword>
<dbReference type="GO" id="GO:0051537">
    <property type="term" value="F:2 iron, 2 sulfur cluster binding"/>
    <property type="evidence" value="ECO:0007669"/>
    <property type="project" value="UniProtKB-KW"/>
</dbReference>
<evidence type="ECO:0000256" key="10">
    <source>
        <dbReference type="PIRSR" id="PIRSR006816-2"/>
    </source>
</evidence>
<dbReference type="PANTHER" id="PTHR43513">
    <property type="entry name" value="DIHYDROOROTATE DEHYDROGENASE B (NAD(+)), ELECTRON TRANSFER SUBUNIT"/>
    <property type="match status" value="1"/>
</dbReference>
<evidence type="ECO:0000256" key="5">
    <source>
        <dbReference type="ARBA" id="ARBA00022827"/>
    </source>
</evidence>
<sequence>MDKELYLPRIAILKNKMDETPDTSTFTFILPEGGNLNHIPGQCLQLTVFGYGEAPISITSSPTQKDYFQLCVRNVGNVTSALHRLDIGDKVGIRGPWGNGFPIDRLKGKNAVFVAGGLGLAPLRSLINYIVDKRDDYGKVWILSGARTPKDHLFRSEWNRWNSIDGFEVLTTVDRADDTWNGNVGVVGSLLYKTDIQVENTMAFICGPPIMFRFVTIDLKKLGFADDVIISTLERHMKCGVGKCGHCNVGSKYVCVDGPVFTYEEMKKQPEAL</sequence>
<dbReference type="InterPro" id="IPR001433">
    <property type="entry name" value="OxRdtase_FAD/NAD-bd"/>
</dbReference>
<dbReference type="PRINTS" id="PR00371">
    <property type="entry name" value="FPNCR"/>
</dbReference>
<evidence type="ECO:0000256" key="2">
    <source>
        <dbReference type="ARBA" id="ARBA00022630"/>
    </source>
</evidence>
<comment type="cofactor">
    <cofactor evidence="9">
        <name>[2Fe-2S] cluster</name>
        <dbReference type="ChEBI" id="CHEBI:190135"/>
    </cofactor>
</comment>
<dbReference type="SUPFAM" id="SSF63380">
    <property type="entry name" value="Riboflavin synthase domain-like"/>
    <property type="match status" value="1"/>
</dbReference>